<keyword evidence="7" id="KW-1185">Reference proteome</keyword>
<accession>A0ABS3W9S7</accession>
<evidence type="ECO:0000256" key="3">
    <source>
        <dbReference type="ARBA" id="ARBA00023163"/>
    </source>
</evidence>
<keyword evidence="2 4" id="KW-0238">DNA-binding</keyword>
<organism evidence="6 7">
    <name type="scientific">Paenibacillus artemisiicola</name>
    <dbReference type="NCBI Taxonomy" id="1172618"/>
    <lineage>
        <taxon>Bacteria</taxon>
        <taxon>Bacillati</taxon>
        <taxon>Bacillota</taxon>
        <taxon>Bacilli</taxon>
        <taxon>Bacillales</taxon>
        <taxon>Paenibacillaceae</taxon>
        <taxon>Paenibacillus</taxon>
    </lineage>
</organism>
<evidence type="ECO:0000256" key="2">
    <source>
        <dbReference type="ARBA" id="ARBA00023125"/>
    </source>
</evidence>
<dbReference type="Gene3D" id="1.10.357.10">
    <property type="entry name" value="Tetracycline Repressor, domain 2"/>
    <property type="match status" value="1"/>
</dbReference>
<protein>
    <submittedName>
        <fullName evidence="6">TetR/AcrR family transcriptional regulator</fullName>
    </submittedName>
</protein>
<dbReference type="Pfam" id="PF00440">
    <property type="entry name" value="TetR_N"/>
    <property type="match status" value="1"/>
</dbReference>
<feature type="domain" description="HTH tetR-type" evidence="5">
    <location>
        <begin position="1"/>
        <end position="61"/>
    </location>
</feature>
<dbReference type="EMBL" id="JAGGDJ010000007">
    <property type="protein sequence ID" value="MBO7745032.1"/>
    <property type="molecule type" value="Genomic_DNA"/>
</dbReference>
<dbReference type="RefSeq" id="WP_208847941.1">
    <property type="nucleotide sequence ID" value="NZ_JAGGDJ010000007.1"/>
</dbReference>
<keyword evidence="3" id="KW-0804">Transcription</keyword>
<dbReference type="Proteomes" id="UP000670947">
    <property type="component" value="Unassembled WGS sequence"/>
</dbReference>
<dbReference type="PRINTS" id="PR00455">
    <property type="entry name" value="HTHTETR"/>
</dbReference>
<evidence type="ECO:0000259" key="5">
    <source>
        <dbReference type="PROSITE" id="PS50977"/>
    </source>
</evidence>
<dbReference type="InterPro" id="IPR001647">
    <property type="entry name" value="HTH_TetR"/>
</dbReference>
<dbReference type="PANTHER" id="PTHR30055">
    <property type="entry name" value="HTH-TYPE TRANSCRIPTIONAL REGULATOR RUTR"/>
    <property type="match status" value="1"/>
</dbReference>
<dbReference type="Pfam" id="PF17935">
    <property type="entry name" value="TetR_C_27"/>
    <property type="match status" value="1"/>
</dbReference>
<keyword evidence="1" id="KW-0805">Transcription regulation</keyword>
<dbReference type="SUPFAM" id="SSF46689">
    <property type="entry name" value="Homeodomain-like"/>
    <property type="match status" value="1"/>
</dbReference>
<sequence length="183" mass="21377">MTTKEKILEKAQELLLEKGYGNVSLTDIAAAVNISQPALYKHFKNKADLWELLAFNWLDAMLADLFPYNVDPKKSQSETIHDWFWTLASAKHAAYKAEPVMFKLYTEYLSTKPELVERHMNDLIDSLGAVSGMTDRQDKRCLIGLFSRFHHPMFADFWDENTQDDFERTWKFVEPYFKAKTIL</sequence>
<feature type="DNA-binding region" description="H-T-H motif" evidence="4">
    <location>
        <begin position="24"/>
        <end position="43"/>
    </location>
</feature>
<dbReference type="InterPro" id="IPR041478">
    <property type="entry name" value="TetR_C_27"/>
</dbReference>
<proteinExistence type="predicted"/>
<gene>
    <name evidence="6" type="ORF">I8J29_12555</name>
</gene>
<dbReference type="PANTHER" id="PTHR30055:SF234">
    <property type="entry name" value="HTH-TYPE TRANSCRIPTIONAL REGULATOR BETI"/>
    <property type="match status" value="1"/>
</dbReference>
<dbReference type="InterPro" id="IPR023772">
    <property type="entry name" value="DNA-bd_HTH_TetR-type_CS"/>
</dbReference>
<comment type="caution">
    <text evidence="6">The sequence shown here is derived from an EMBL/GenBank/DDBJ whole genome shotgun (WGS) entry which is preliminary data.</text>
</comment>
<dbReference type="InterPro" id="IPR050109">
    <property type="entry name" value="HTH-type_TetR-like_transc_reg"/>
</dbReference>
<name>A0ABS3W9S7_9BACL</name>
<evidence type="ECO:0000256" key="4">
    <source>
        <dbReference type="PROSITE-ProRule" id="PRU00335"/>
    </source>
</evidence>
<reference evidence="6 7" key="1">
    <citation type="submission" date="2021-03" db="EMBL/GenBank/DDBJ databases">
        <title>Paenibacillus artemisicola MWE-103 whole genome sequence.</title>
        <authorList>
            <person name="Ham Y.J."/>
        </authorList>
    </citation>
    <scope>NUCLEOTIDE SEQUENCE [LARGE SCALE GENOMIC DNA]</scope>
    <source>
        <strain evidence="6 7">MWE-103</strain>
    </source>
</reference>
<dbReference type="PROSITE" id="PS01081">
    <property type="entry name" value="HTH_TETR_1"/>
    <property type="match status" value="1"/>
</dbReference>
<dbReference type="PROSITE" id="PS50977">
    <property type="entry name" value="HTH_TETR_2"/>
    <property type="match status" value="1"/>
</dbReference>
<evidence type="ECO:0000256" key="1">
    <source>
        <dbReference type="ARBA" id="ARBA00023015"/>
    </source>
</evidence>
<dbReference type="InterPro" id="IPR009057">
    <property type="entry name" value="Homeodomain-like_sf"/>
</dbReference>
<evidence type="ECO:0000313" key="7">
    <source>
        <dbReference type="Proteomes" id="UP000670947"/>
    </source>
</evidence>
<evidence type="ECO:0000313" key="6">
    <source>
        <dbReference type="EMBL" id="MBO7745032.1"/>
    </source>
</evidence>